<gene>
    <name evidence="2" type="ORF">A2V55_01950</name>
</gene>
<sequence>MMKYINRNLRDKLIFTAQYLSISLMWVFVIGITLWIINLIYLSVDLKDAPGISIGISLVAIPVFLTLAGILTYVFVGFHSKGKNNFINTPGD</sequence>
<feature type="transmembrane region" description="Helical" evidence="1">
    <location>
        <begin position="54"/>
        <end position="76"/>
    </location>
</feature>
<dbReference type="Proteomes" id="UP000178401">
    <property type="component" value="Unassembled WGS sequence"/>
</dbReference>
<dbReference type="EMBL" id="MGFY01000017">
    <property type="protein sequence ID" value="OGM16536.1"/>
    <property type="molecule type" value="Genomic_DNA"/>
</dbReference>
<comment type="caution">
    <text evidence="2">The sequence shown here is derived from an EMBL/GenBank/DDBJ whole genome shotgun (WGS) entry which is preliminary data.</text>
</comment>
<keyword evidence="1" id="KW-0812">Transmembrane</keyword>
<evidence type="ECO:0000313" key="3">
    <source>
        <dbReference type="Proteomes" id="UP000178401"/>
    </source>
</evidence>
<accession>A0A1F7XNF4</accession>
<reference evidence="2 3" key="1">
    <citation type="journal article" date="2016" name="Nat. Commun.">
        <title>Thousands of microbial genomes shed light on interconnected biogeochemical processes in an aquifer system.</title>
        <authorList>
            <person name="Anantharaman K."/>
            <person name="Brown C.T."/>
            <person name="Hug L.A."/>
            <person name="Sharon I."/>
            <person name="Castelle C.J."/>
            <person name="Probst A.J."/>
            <person name="Thomas B.C."/>
            <person name="Singh A."/>
            <person name="Wilkins M.J."/>
            <person name="Karaoz U."/>
            <person name="Brodie E.L."/>
            <person name="Williams K.H."/>
            <person name="Hubbard S.S."/>
            <person name="Banfield J.F."/>
        </authorList>
    </citation>
    <scope>NUCLEOTIDE SEQUENCE [LARGE SCALE GENOMIC DNA]</scope>
</reference>
<evidence type="ECO:0000313" key="2">
    <source>
        <dbReference type="EMBL" id="OGM16536.1"/>
    </source>
</evidence>
<dbReference type="AlphaFoldDB" id="A0A1F7XNF4"/>
<evidence type="ECO:0000256" key="1">
    <source>
        <dbReference type="SAM" id="Phobius"/>
    </source>
</evidence>
<proteinExistence type="predicted"/>
<keyword evidence="1" id="KW-0472">Membrane</keyword>
<keyword evidence="1" id="KW-1133">Transmembrane helix</keyword>
<protein>
    <submittedName>
        <fullName evidence="2">Uncharacterized protein</fullName>
    </submittedName>
</protein>
<organism evidence="2 3">
    <name type="scientific">Candidatus Woesebacteria bacterium RBG_19FT_COMBO_37_29</name>
    <dbReference type="NCBI Taxonomy" id="1802486"/>
    <lineage>
        <taxon>Bacteria</taxon>
        <taxon>Candidatus Woeseibacteriota</taxon>
    </lineage>
</organism>
<feature type="transmembrane region" description="Helical" evidence="1">
    <location>
        <begin position="20"/>
        <end position="42"/>
    </location>
</feature>
<name>A0A1F7XNF4_9BACT</name>